<organism evidence="1 2">
    <name type="scientific">Anaerobium acetethylicum</name>
    <dbReference type="NCBI Taxonomy" id="1619234"/>
    <lineage>
        <taxon>Bacteria</taxon>
        <taxon>Bacillati</taxon>
        <taxon>Bacillota</taxon>
        <taxon>Clostridia</taxon>
        <taxon>Lachnospirales</taxon>
        <taxon>Lachnospiraceae</taxon>
        <taxon>Anaerobium</taxon>
    </lineage>
</organism>
<reference evidence="1 2" key="1">
    <citation type="submission" date="2016-09" db="EMBL/GenBank/DDBJ databases">
        <authorList>
            <person name="Capua I."/>
            <person name="De Benedictis P."/>
            <person name="Joannis T."/>
            <person name="Lombin L.H."/>
            <person name="Cattoli G."/>
        </authorList>
    </citation>
    <scope>NUCLEOTIDE SEQUENCE [LARGE SCALE GENOMIC DNA]</scope>
    <source>
        <strain evidence="1 2">GluBS11</strain>
    </source>
</reference>
<protein>
    <submittedName>
        <fullName evidence="1">Uncharacterized protein</fullName>
    </submittedName>
</protein>
<evidence type="ECO:0000313" key="2">
    <source>
        <dbReference type="Proteomes" id="UP000199315"/>
    </source>
</evidence>
<dbReference type="Proteomes" id="UP000199315">
    <property type="component" value="Unassembled WGS sequence"/>
</dbReference>
<evidence type="ECO:0000313" key="1">
    <source>
        <dbReference type="EMBL" id="SCP99287.1"/>
    </source>
</evidence>
<accession>A0A1D3TY09</accession>
<keyword evidence="2" id="KW-1185">Reference proteome</keyword>
<dbReference type="AlphaFoldDB" id="A0A1D3TY09"/>
<gene>
    <name evidence="1" type="ORF">SAMN05421730_103643</name>
</gene>
<proteinExistence type="predicted"/>
<name>A0A1D3TY09_9FIRM</name>
<dbReference type="EMBL" id="FMKA01000036">
    <property type="protein sequence ID" value="SCP99287.1"/>
    <property type="molecule type" value="Genomic_DNA"/>
</dbReference>
<sequence>MSLSRTVEIIRQVQQQHIFHTVEGKENLNRNNRSSGTVMDIYIIQLVFEFVQLTCLGRGTVPVCRCPVTVRSVNNMFRDAQKCVCCMLNKNRN</sequence>